<evidence type="ECO:0000313" key="6">
    <source>
        <dbReference type="Proteomes" id="UP000297158"/>
    </source>
</evidence>
<name>A0A4D6E3W1_9CAUD</name>
<proteinExistence type="predicted"/>
<dbReference type="PRINTS" id="PR00868">
    <property type="entry name" value="DNAPOLI"/>
</dbReference>
<dbReference type="GO" id="GO:0003887">
    <property type="term" value="F:DNA-directed DNA polymerase activity"/>
    <property type="evidence" value="ECO:0007669"/>
    <property type="project" value="InterPro"/>
</dbReference>
<evidence type="ECO:0000313" key="5">
    <source>
        <dbReference type="EMBL" id="QBZ73350.1"/>
    </source>
</evidence>
<dbReference type="SUPFAM" id="SSF53098">
    <property type="entry name" value="Ribonuclease H-like"/>
    <property type="match status" value="1"/>
</dbReference>
<dbReference type="SUPFAM" id="SSF56672">
    <property type="entry name" value="DNA/RNA polymerases"/>
    <property type="match status" value="1"/>
</dbReference>
<dbReference type="GO" id="GO:0006261">
    <property type="term" value="P:DNA-templated DNA replication"/>
    <property type="evidence" value="ECO:0007669"/>
    <property type="project" value="InterPro"/>
</dbReference>
<gene>
    <name evidence="5" type="primary">36</name>
    <name evidence="5" type="ORF">SEA_REMUSLOOPIN_36</name>
</gene>
<dbReference type="Gene3D" id="3.30.420.10">
    <property type="entry name" value="Ribonuclease H-like superfamily/Ribonuclease H"/>
    <property type="match status" value="1"/>
</dbReference>
<dbReference type="Gene3D" id="1.10.150.20">
    <property type="entry name" value="5' to 3' exonuclease, C-terminal subdomain"/>
    <property type="match status" value="1"/>
</dbReference>
<dbReference type="InterPro" id="IPR002298">
    <property type="entry name" value="DNA_polymerase_A"/>
</dbReference>
<protein>
    <submittedName>
        <fullName evidence="5">DNA polymerase I</fullName>
    </submittedName>
</protein>
<dbReference type="Gene3D" id="3.30.70.370">
    <property type="match status" value="1"/>
</dbReference>
<dbReference type="GO" id="GO:0008408">
    <property type="term" value="F:3'-5' exonuclease activity"/>
    <property type="evidence" value="ECO:0007669"/>
    <property type="project" value="InterPro"/>
</dbReference>
<dbReference type="Pfam" id="PF00476">
    <property type="entry name" value="DNA_pol_A"/>
    <property type="match status" value="1"/>
</dbReference>
<dbReference type="InterPro" id="IPR012337">
    <property type="entry name" value="RNaseH-like_sf"/>
</dbReference>
<keyword evidence="2" id="KW-1194">Viral DNA replication</keyword>
<dbReference type="InterPro" id="IPR002562">
    <property type="entry name" value="3'-5'_exonuclease_dom"/>
</dbReference>
<dbReference type="Pfam" id="PF01612">
    <property type="entry name" value="DNA_pol_A_exo1"/>
    <property type="match status" value="1"/>
</dbReference>
<feature type="domain" description="3'-5' exonuclease" evidence="3">
    <location>
        <begin position="12"/>
        <end position="212"/>
    </location>
</feature>
<evidence type="ECO:0000259" key="3">
    <source>
        <dbReference type="SMART" id="SM00474"/>
    </source>
</evidence>
<dbReference type="Proteomes" id="UP000297158">
    <property type="component" value="Segment"/>
</dbReference>
<accession>A0A4D6E3W1</accession>
<evidence type="ECO:0000256" key="2">
    <source>
        <dbReference type="ARBA" id="ARBA00023109"/>
    </source>
</evidence>
<dbReference type="InterPro" id="IPR001098">
    <property type="entry name" value="DNA-dir_DNA_pol_A_palm_dom"/>
</dbReference>
<evidence type="ECO:0000259" key="4">
    <source>
        <dbReference type="SMART" id="SM00482"/>
    </source>
</evidence>
<dbReference type="SMART" id="SM00482">
    <property type="entry name" value="POLAc"/>
    <property type="match status" value="1"/>
</dbReference>
<keyword evidence="1" id="KW-0235">DNA replication</keyword>
<dbReference type="PANTHER" id="PTHR10133:SF27">
    <property type="entry name" value="DNA POLYMERASE NU"/>
    <property type="match status" value="1"/>
</dbReference>
<dbReference type="InterPro" id="IPR043502">
    <property type="entry name" value="DNA/RNA_pol_sf"/>
</dbReference>
<sequence>MKTYFHDVAGEHVRINIPETDNDLREFMQWARTAALRGPIALDTETTGLDIYSPNYRLRTVQFGDEHTAWVIHWERGGRFIEAALFVLRMASRFLIHNAPFDWLVLDEHAEFALEILAPKTVDTKIKATLIDPREPHKGGIGTGLKPLSAYYTDPSAPDTAGDLTAVFNGLGFTKATGWANIPLDHPTYNLYAGLDVIYTARLDPILTAELARLGVRQSLVDYEHQIARMCSVMMRAGIVLDEGYASTLSVKLHEEEAKYSAVAARYGVESVNSGAQVSEALLAMGEDMILPGNSKPEFTDGGAYKTDKTVLQYLADLDRDWERVGGRTPNPLADAVLRAKRAGKWVTAYADTFLNNLDANGRVHPNIQTLAARTGRMSITKPALQTLPSSDYMIRRALLADPGHVMVSTDFAAVEMRVLAALANVKRMKQAINAGEDLHDFTARIVFGPNFTKAHRKLCKGIGFGKVYGGGAETIARQTGAPIAQVRAAIAAYDRAYPEIVRASKKWQREARATGLVTVSVTGRRLPLDRDRMYAVVNYQSQSAARDVLGQSMLNMEEAGLLDYMKLPIHDEVLASVPAREAQDFAREFERCMSFDLFGVPIESEAEVGGRSWGSLYMKDAKGKYLPELLIAQDEWYAENPQAAYAKAA</sequence>
<dbReference type="EMBL" id="MK686068">
    <property type="protein sequence ID" value="QBZ73350.1"/>
    <property type="molecule type" value="Genomic_DNA"/>
</dbReference>
<evidence type="ECO:0000256" key="1">
    <source>
        <dbReference type="ARBA" id="ARBA00022705"/>
    </source>
</evidence>
<dbReference type="GO" id="GO:0003677">
    <property type="term" value="F:DNA binding"/>
    <property type="evidence" value="ECO:0007669"/>
    <property type="project" value="InterPro"/>
</dbReference>
<dbReference type="InterPro" id="IPR036397">
    <property type="entry name" value="RNaseH_sf"/>
</dbReference>
<dbReference type="PANTHER" id="PTHR10133">
    <property type="entry name" value="DNA POLYMERASE I"/>
    <property type="match status" value="1"/>
</dbReference>
<dbReference type="GO" id="GO:0006302">
    <property type="term" value="P:double-strand break repair"/>
    <property type="evidence" value="ECO:0007669"/>
    <property type="project" value="TreeGrafter"/>
</dbReference>
<organism evidence="5 6">
    <name type="scientific">Streptomyces phage RemusLoopin</name>
    <dbReference type="NCBI Taxonomy" id="2562346"/>
    <lineage>
        <taxon>Viruses</taxon>
        <taxon>Duplodnaviria</taxon>
        <taxon>Heunggongvirae</taxon>
        <taxon>Uroviricota</taxon>
        <taxon>Caudoviricetes</taxon>
        <taxon>Colingsworthviridae</taxon>
        <taxon>Sebastisaurusvirus</taxon>
        <taxon>Sebastisaurusvirus remusloopin</taxon>
    </lineage>
</organism>
<dbReference type="SMART" id="SM00474">
    <property type="entry name" value="35EXOc"/>
    <property type="match status" value="1"/>
</dbReference>
<dbReference type="GO" id="GO:0039693">
    <property type="term" value="P:viral DNA genome replication"/>
    <property type="evidence" value="ECO:0007669"/>
    <property type="project" value="UniProtKB-KW"/>
</dbReference>
<feature type="domain" description="DNA-directed DNA polymerase family A palm" evidence="4">
    <location>
        <begin position="392"/>
        <end position="582"/>
    </location>
</feature>
<dbReference type="Gene3D" id="1.20.1060.10">
    <property type="entry name" value="Taq DNA Polymerase, Chain T, domain 4"/>
    <property type="match status" value="1"/>
</dbReference>
<keyword evidence="6" id="KW-1185">Reference proteome</keyword>
<reference evidence="5 6" key="1">
    <citation type="submission" date="2019-03" db="EMBL/GenBank/DDBJ databases">
        <authorList>
            <person name="Ludwig S."/>
            <person name="Saikali A."/>
            <person name="Addai K."/>
            <person name="Agarwal S."/>
            <person name="Ahmad I.M."/>
            <person name="Alumyar Y.S."/>
            <person name="An J."/>
            <person name="Antar T.E."/>
            <person name="Antony V."/>
            <person name="Arvin L.E."/>
            <person name="Atanasoff K.E."/>
            <person name="Ati R."/>
            <person name="Batista A."/>
            <person name="Bembuh M.L."/>
            <person name="Bhardvaj T.B."/>
            <person name="Brown C.J."/>
            <person name="Butt S.T."/>
            <person name="Cahn D."/>
            <person name="Canales I.-I."/>
            <person name="Carr K."/>
            <person name="Chen K.Z."/>
            <person name="Chen M."/>
            <person name="Chigurupati S."/>
            <person name="Chou C."/>
            <person name="Chung C.S."/>
            <person name="Cole S.T."/>
            <person name="Colson C.L."/>
            <person name="Dent D.M."/>
            <person name="Djiogo E.M."/>
            <person name="Domrachev B.M."/>
            <person name="Dwivedi J."/>
            <person name="Ehsani C."/>
            <person name="Essien U.A."/>
            <person name="Fakhar A."/>
            <person name="Flood S.H."/>
            <person name="Furletti G."/>
            <person name="Gebreegziabher M."/>
            <person name="Goralski S.M."/>
            <person name="Gruver-Williams A."/>
            <person name="Guldan M.L."/>
            <person name="Gurung S."/>
            <person name="Heo K."/>
            <person name="John R.A."/>
            <person name="Kabir L."/>
            <person name="Kaira H."/>
            <person name="Kane M.S."/>
            <person name="Karanja M."/>
            <person name="Karley A.N."/>
            <person name="Kelleher J."/>
            <person name="Khan A.M."/>
            <person name="Khan A."/>
            <person name="Kharel S."/>
            <person name="Kidane M."/>
            <person name="Konanur P."/>
            <person name="Kuo N.K."/>
            <person name="Kyaw G."/>
            <person name="Lahijan N."/>
            <person name="Lamm D.N."/>
            <person name="Lance S.V."/>
            <person name="Le C."/>
            <person name="Lee C.H."/>
            <person name="Leka D."/>
            <person name="Li C."/>
            <person name="Lim S.Y."/>
            <person name="Lo J."/>
            <person name="Mahaney V.M."/>
            <person name="Mangukiya A."/>
            <person name="Mani D."/>
            <person name="Mariano P."/>
            <person name="Markward M.L."/>
            <person name="Mbaekwe U."/>
            <person name="Mcgowan H."/>
            <person name="Mcnamara A."/>
            <person name="Mebrahtu S."/>
            <person name="Mohamed A."/>
            <person name="Mohamed M.E."/>
            <person name="Muntaka F."/>
            <person name="Naqvi T."/>
            <person name="Nengel A.M."/>
            <person name="Neupane S."/>
            <person name="Nguyen J."/>
            <person name="Nguyen J."/>
            <person name="Nwoji I.C."/>
            <person name="O'Brien T."/>
            <person name="Okusolubo T.A."/>
            <person name="Paek J."/>
            <person name="Pandithakoralag H."/>
            <person name="Parsa S."/>
            <person name="Perry C."/>
            <person name="Petrie C.R."/>
            <person name="Poteshman G.A."/>
            <person name="Quiros D."/>
            <person name="Rana S."/>
            <person name="Reister J."/>
            <person name="Reyes E."/>
            <person name="Riaz H.S."/>
            <person name="Roach T.L."/>
            <person name="Scalsky R."/>
            <person name="Schultz J.A."/>
            <person name="Scott C.F."/>
            <person name="Sekira M.D."/>
            <person name="Shee C.S."/>
            <person name="Shultz P."/>
            <person name="Siarez J.A."/>
            <person name="Simpson A.L."/>
            <person name="Singh S."/>
            <person name="Smith F.R."/>
            <person name="Smith S.A."/>
            <person name="Sobers S."/>
            <person name="Sobowale A.O."/>
            <person name="Somoza K.A."/>
            <person name="Song M."/>
            <person name="Spence R.N."/>
            <person name="Spruill R.A."/>
            <person name="Subedi A."/>
            <person name="Taj A.B."/>
            <person name="Thomas J."/>
            <person name="Todd J.C."/>
            <person name="Tran T."/>
            <person name="Varghese J."/>
            <person name="Vartanian E."/>
            <person name="Vega A."/>
            <person name="Vong A."/>
            <person name="Wachhaus L.E."/>
            <person name="Walter A.J."/>
            <person name="Wessel M.E."/>
            <person name="Azam A.M."/>
            <person name="Blocker D."/>
            <person name="Naeem N.-U.-A."/>
            <person name="Patel R."/>
            <person name="Shakarov P."/>
            <person name="Xie C.L."/>
            <person name="Zolnerowich N."/>
            <person name="Correa-Mendez M."/>
            <person name="Fabian M."/>
            <person name="Fishbein J."/>
            <person name="Harkles L."/>
            <person name="Reger N."/>
            <person name="Saleh S."/>
            <person name="Erill I."/>
            <person name="Caruso S.M."/>
            <person name="Garlena R.A."/>
            <person name="Russell D.A."/>
            <person name="Pope W.H."/>
            <person name="Jacobs-Sera D."/>
            <person name="Hatfull G.F."/>
        </authorList>
    </citation>
    <scope>NUCLEOTIDE SEQUENCE [LARGE SCALE GENOMIC DNA]</scope>
</reference>